<name>A0ABW7JZ07_9NOCA</name>
<evidence type="ECO:0000256" key="6">
    <source>
        <dbReference type="ARBA" id="ARBA00022617"/>
    </source>
</evidence>
<evidence type="ECO:0000256" key="11">
    <source>
        <dbReference type="ARBA" id="ARBA00023004"/>
    </source>
</evidence>
<evidence type="ECO:0000256" key="7">
    <source>
        <dbReference type="ARBA" id="ARBA00022630"/>
    </source>
</evidence>
<dbReference type="EMBL" id="JBIMSP010000028">
    <property type="protein sequence ID" value="MFH5243643.1"/>
    <property type="molecule type" value="Genomic_DNA"/>
</dbReference>
<dbReference type="RefSeq" id="WP_395125189.1">
    <property type="nucleotide sequence ID" value="NZ_JBIMSN010000020.1"/>
</dbReference>
<feature type="domain" description="FAD/NAD(P)-binding" evidence="14">
    <location>
        <begin position="4"/>
        <end position="285"/>
    </location>
</feature>
<dbReference type="SUPFAM" id="SSF51905">
    <property type="entry name" value="FAD/NAD(P)-binding domain"/>
    <property type="match status" value="2"/>
</dbReference>
<accession>A0ABW7JZ07</accession>
<evidence type="ECO:0000256" key="9">
    <source>
        <dbReference type="ARBA" id="ARBA00022827"/>
    </source>
</evidence>
<dbReference type="Gene3D" id="1.10.10.1100">
    <property type="entry name" value="BFD-like [2Fe-2S]-binding domain"/>
    <property type="match status" value="1"/>
</dbReference>
<evidence type="ECO:0000256" key="8">
    <source>
        <dbReference type="ARBA" id="ARBA00022723"/>
    </source>
</evidence>
<evidence type="ECO:0000256" key="12">
    <source>
        <dbReference type="ARBA" id="ARBA00023014"/>
    </source>
</evidence>
<dbReference type="Gene3D" id="3.30.390.30">
    <property type="match status" value="1"/>
</dbReference>
<dbReference type="InterPro" id="IPR041854">
    <property type="entry name" value="BFD-like_2Fe2S-bd_dom_sf"/>
</dbReference>
<feature type="domain" description="BFD-like [2Fe-2S]-binding" evidence="13">
    <location>
        <begin position="422"/>
        <end position="465"/>
    </location>
</feature>
<dbReference type="PANTHER" id="PTHR43809:SF1">
    <property type="entry name" value="NITRITE REDUCTASE (NADH) LARGE SUBUNIT"/>
    <property type="match status" value="1"/>
</dbReference>
<dbReference type="Proteomes" id="UP001609176">
    <property type="component" value="Unassembled WGS sequence"/>
</dbReference>
<evidence type="ECO:0000313" key="17">
    <source>
        <dbReference type="EMBL" id="MFH5243643.1"/>
    </source>
</evidence>
<evidence type="ECO:0000256" key="3">
    <source>
        <dbReference type="ARBA" id="ARBA00001974"/>
    </source>
</evidence>
<dbReference type="PANTHER" id="PTHR43809">
    <property type="entry name" value="NITRITE REDUCTASE (NADH) LARGE SUBUNIT"/>
    <property type="match status" value="1"/>
</dbReference>
<comment type="similarity">
    <text evidence="5">Belongs to the nitrite and sulfite reductase 4Fe-4S domain family.</text>
</comment>
<evidence type="ECO:0000256" key="2">
    <source>
        <dbReference type="ARBA" id="ARBA00001966"/>
    </source>
</evidence>
<keyword evidence="8" id="KW-0479">Metal-binding</keyword>
<keyword evidence="6" id="KW-0349">Heme</keyword>
<comment type="cofactor">
    <cofactor evidence="3">
        <name>FAD</name>
        <dbReference type="ChEBI" id="CHEBI:57692"/>
    </cofactor>
</comment>
<dbReference type="InterPro" id="IPR052034">
    <property type="entry name" value="NasD-like"/>
</dbReference>
<dbReference type="Proteomes" id="UP001609219">
    <property type="component" value="Unassembled WGS sequence"/>
</dbReference>
<evidence type="ECO:0000313" key="18">
    <source>
        <dbReference type="Proteomes" id="UP001609176"/>
    </source>
</evidence>
<dbReference type="EMBL" id="JBIMSN010000020">
    <property type="protein sequence ID" value="MFH5227874.1"/>
    <property type="molecule type" value="Genomic_DNA"/>
</dbReference>
<keyword evidence="11" id="KW-0408">Iron</keyword>
<dbReference type="Pfam" id="PF07992">
    <property type="entry name" value="Pyr_redox_2"/>
    <property type="match status" value="1"/>
</dbReference>
<dbReference type="InterPro" id="IPR007419">
    <property type="entry name" value="BFD-like_2Fe2S-bd_dom"/>
</dbReference>
<dbReference type="InterPro" id="IPR016156">
    <property type="entry name" value="FAD/NAD-linked_Rdtase_dimer_sf"/>
</dbReference>
<keyword evidence="19" id="KW-1185">Reference proteome</keyword>
<dbReference type="InterPro" id="IPR041575">
    <property type="entry name" value="Rubredoxin_C"/>
</dbReference>
<sequence length="487" mass="51215">MLKRVVIVGNGMAGARLAEELRYRDPCAAALRIIVIGAEQHPGYNRIMLSHILTGTMTVDDATLRPADWWRANDIDVRIGVKAVDLDVAARSVRCSDGSLVEYDELVLATGAVPCLPRIRGVYRADGSAARGVVVYRTLDDCKRIAAQLEPGLRVVVVGAGLLGLEVACALRSRSVDVAVVDVCDSPLARQTDAVGGAVLARTLEQIGLRLELGRIAASFADSELTLDDGTRLGADLVLLSAGVRPDVELAARAGIGTDRGITVDDCLRTDTAKVWAIGDCAEHRGIVNGLVRPAWEQADVVADLISERDIGSRYLGTDNVVRVKAHGIDLASMGLIDAETNSRSHEVVSIADSARGTYAKLVIADDRLVGALLINTPHAAGTVAQLYDRQTVVPSDRLALLVGRGAVPADADLPRMPDDALVCRCNSISKGAVTAAIMRGEDTVAALARSTRATTGCGGCVDLVGALCAAARLPQRPGSSSMRVPC</sequence>
<keyword evidence="7" id="KW-0285">Flavoprotein</keyword>
<keyword evidence="9" id="KW-0274">FAD</keyword>
<feature type="domain" description="NADH-rubredoxin oxidoreductase C-terminal" evidence="15">
    <location>
        <begin position="325"/>
        <end position="376"/>
    </location>
</feature>
<evidence type="ECO:0000259" key="14">
    <source>
        <dbReference type="Pfam" id="PF07992"/>
    </source>
</evidence>
<evidence type="ECO:0000256" key="1">
    <source>
        <dbReference type="ARBA" id="ARBA00001929"/>
    </source>
</evidence>
<evidence type="ECO:0000256" key="4">
    <source>
        <dbReference type="ARBA" id="ARBA00005096"/>
    </source>
</evidence>
<evidence type="ECO:0000256" key="5">
    <source>
        <dbReference type="ARBA" id="ARBA00010429"/>
    </source>
</evidence>
<protein>
    <submittedName>
        <fullName evidence="16">FAD-dependent oxidoreductase</fullName>
    </submittedName>
</protein>
<organism evidence="16 19">
    <name type="scientific">Antrihabitans spumae</name>
    <dbReference type="NCBI Taxonomy" id="3373370"/>
    <lineage>
        <taxon>Bacteria</taxon>
        <taxon>Bacillati</taxon>
        <taxon>Actinomycetota</taxon>
        <taxon>Actinomycetes</taxon>
        <taxon>Mycobacteriales</taxon>
        <taxon>Nocardiaceae</taxon>
        <taxon>Antrihabitans</taxon>
    </lineage>
</organism>
<keyword evidence="12" id="KW-0411">Iron-sulfur</keyword>
<reference evidence="18 19" key="1">
    <citation type="submission" date="2024-10" db="EMBL/GenBank/DDBJ databases">
        <authorList>
            <person name="Riesco R."/>
        </authorList>
    </citation>
    <scope>NUCLEOTIDE SEQUENCE [LARGE SCALE GENOMIC DNA]</scope>
    <source>
        <strain evidence="17 18">NCIMB 15448</strain>
        <strain evidence="16 19">NCIMB 15450</strain>
    </source>
</reference>
<evidence type="ECO:0000259" key="15">
    <source>
        <dbReference type="Pfam" id="PF18267"/>
    </source>
</evidence>
<evidence type="ECO:0000313" key="16">
    <source>
        <dbReference type="EMBL" id="MFH5227874.1"/>
    </source>
</evidence>
<comment type="pathway">
    <text evidence="4">Nitrogen metabolism; nitrate reduction (assimilation).</text>
</comment>
<dbReference type="PRINTS" id="PR00368">
    <property type="entry name" value="FADPNR"/>
</dbReference>
<dbReference type="Pfam" id="PF18267">
    <property type="entry name" value="Rubredoxin_C"/>
    <property type="match status" value="1"/>
</dbReference>
<evidence type="ECO:0000256" key="10">
    <source>
        <dbReference type="ARBA" id="ARBA00023002"/>
    </source>
</evidence>
<comment type="caution">
    <text evidence="16">The sequence shown here is derived from an EMBL/GenBank/DDBJ whole genome shotgun (WGS) entry which is preliminary data.</text>
</comment>
<proteinExistence type="inferred from homology"/>
<evidence type="ECO:0000259" key="13">
    <source>
        <dbReference type="Pfam" id="PF04324"/>
    </source>
</evidence>
<dbReference type="PRINTS" id="PR00411">
    <property type="entry name" value="PNDRDTASEI"/>
</dbReference>
<evidence type="ECO:0000313" key="19">
    <source>
        <dbReference type="Proteomes" id="UP001609219"/>
    </source>
</evidence>
<dbReference type="Pfam" id="PF04324">
    <property type="entry name" value="Fer2_BFD"/>
    <property type="match status" value="1"/>
</dbReference>
<dbReference type="InterPro" id="IPR036188">
    <property type="entry name" value="FAD/NAD-bd_sf"/>
</dbReference>
<comment type="cofactor">
    <cofactor evidence="1">
        <name>siroheme</name>
        <dbReference type="ChEBI" id="CHEBI:60052"/>
    </cofactor>
</comment>
<dbReference type="InterPro" id="IPR023753">
    <property type="entry name" value="FAD/NAD-binding_dom"/>
</dbReference>
<keyword evidence="10" id="KW-0560">Oxidoreductase</keyword>
<gene>
    <name evidence="17" type="ORF">ACHIPV_17425</name>
    <name evidence="16" type="ORF">ACHIRB_04625</name>
</gene>
<comment type="cofactor">
    <cofactor evidence="2">
        <name>[4Fe-4S] cluster</name>
        <dbReference type="ChEBI" id="CHEBI:49883"/>
    </cofactor>
</comment>
<dbReference type="Gene3D" id="3.50.50.60">
    <property type="entry name" value="FAD/NAD(P)-binding domain"/>
    <property type="match status" value="2"/>
</dbReference>